<evidence type="ECO:0000313" key="3">
    <source>
        <dbReference type="EMBL" id="GFR61570.1"/>
    </source>
</evidence>
<comment type="caution">
    <text evidence="3">The sequence shown here is derived from an EMBL/GenBank/DDBJ whole genome shotgun (WGS) entry which is preliminary data.</text>
</comment>
<gene>
    <name evidence="3" type="ORF">ElyMa_005435500</name>
</gene>
<proteinExistence type="inferred from homology"/>
<reference evidence="3 4" key="1">
    <citation type="journal article" date="2021" name="Elife">
        <title>Chloroplast acquisition without the gene transfer in kleptoplastic sea slugs, Plakobranchus ocellatus.</title>
        <authorList>
            <person name="Maeda T."/>
            <person name="Takahashi S."/>
            <person name="Yoshida T."/>
            <person name="Shimamura S."/>
            <person name="Takaki Y."/>
            <person name="Nagai Y."/>
            <person name="Toyoda A."/>
            <person name="Suzuki Y."/>
            <person name="Arimoto A."/>
            <person name="Ishii H."/>
            <person name="Satoh N."/>
            <person name="Nishiyama T."/>
            <person name="Hasebe M."/>
            <person name="Maruyama T."/>
            <person name="Minagawa J."/>
            <person name="Obokata J."/>
            <person name="Shigenobu S."/>
        </authorList>
    </citation>
    <scope>NUCLEOTIDE SEQUENCE [LARGE SCALE GENOMIC DNA]</scope>
</reference>
<dbReference type="GO" id="GO:0006730">
    <property type="term" value="P:one-carbon metabolic process"/>
    <property type="evidence" value="ECO:0007669"/>
    <property type="project" value="TreeGrafter"/>
</dbReference>
<organism evidence="3 4">
    <name type="scientific">Elysia marginata</name>
    <dbReference type="NCBI Taxonomy" id="1093978"/>
    <lineage>
        <taxon>Eukaryota</taxon>
        <taxon>Metazoa</taxon>
        <taxon>Spiralia</taxon>
        <taxon>Lophotrochozoa</taxon>
        <taxon>Mollusca</taxon>
        <taxon>Gastropoda</taxon>
        <taxon>Heterobranchia</taxon>
        <taxon>Euthyneura</taxon>
        <taxon>Panpulmonata</taxon>
        <taxon>Sacoglossa</taxon>
        <taxon>Placobranchoidea</taxon>
        <taxon>Plakobranchidae</taxon>
        <taxon>Elysia</taxon>
    </lineage>
</organism>
<dbReference type="SUPFAM" id="SSF51069">
    <property type="entry name" value="Carbonic anhydrase"/>
    <property type="match status" value="1"/>
</dbReference>
<dbReference type="InterPro" id="IPR023561">
    <property type="entry name" value="Carbonic_anhydrase_a-class"/>
</dbReference>
<sequence>MYHVSKIVLNRSHGHKTRGCVFGSRWSQWWSYDGINGPAYWGLVNKEWSVCKYGQHQSPVDINPKFLLYDPNLRPVRTDDHKVDSYIVNNGHDITIYINETGIKPFQFTGGPLSYTYRVHHIKFHFGSGDHIGSEHTVQGRSFPLELQIYGYNNELYDTYRQAEISAHGIAAISLFGTVGDVNNDHLDFLVNEIKKVARKDTSTPFPDLSIVSLIPETPDYMTYEGSLTQPSCWESVTWVVYNKPMHITADQLNLLRQLHKADDADAPPLLMENNFRPPMPVNRRTIRTNIQPRDLVSKSVVNGENTIY</sequence>
<protein>
    <submittedName>
        <fullName evidence="3">Carbonic anhydrase-related protein 10</fullName>
    </submittedName>
</protein>
<dbReference type="GO" id="GO:0008270">
    <property type="term" value="F:zinc ion binding"/>
    <property type="evidence" value="ECO:0007669"/>
    <property type="project" value="InterPro"/>
</dbReference>
<feature type="domain" description="Alpha-carbonic anhydrase" evidence="2">
    <location>
        <begin position="28"/>
        <end position="291"/>
    </location>
</feature>
<dbReference type="Proteomes" id="UP000762676">
    <property type="component" value="Unassembled WGS sequence"/>
</dbReference>
<evidence type="ECO:0000256" key="1">
    <source>
        <dbReference type="ARBA" id="ARBA00010718"/>
    </source>
</evidence>
<dbReference type="Pfam" id="PF00194">
    <property type="entry name" value="Carb_anhydrase"/>
    <property type="match status" value="1"/>
</dbReference>
<dbReference type="EMBL" id="BMAT01010843">
    <property type="protein sequence ID" value="GFR61570.1"/>
    <property type="molecule type" value="Genomic_DNA"/>
</dbReference>
<comment type="similarity">
    <text evidence="1">Belongs to the alpha-carbonic anhydrase family.</text>
</comment>
<dbReference type="InterPro" id="IPR036398">
    <property type="entry name" value="CA_dom_sf"/>
</dbReference>
<dbReference type="PANTHER" id="PTHR18952:SF208">
    <property type="entry name" value="CARBONIC ANHYDRASE XA-RELATED"/>
    <property type="match status" value="1"/>
</dbReference>
<dbReference type="AlphaFoldDB" id="A0AAV4ELE8"/>
<name>A0AAV4ELE8_9GAST</name>
<dbReference type="GO" id="GO:0004089">
    <property type="term" value="F:carbonate dehydratase activity"/>
    <property type="evidence" value="ECO:0007669"/>
    <property type="project" value="InterPro"/>
</dbReference>
<dbReference type="SMART" id="SM01057">
    <property type="entry name" value="Carb_anhydrase"/>
    <property type="match status" value="1"/>
</dbReference>
<dbReference type="PROSITE" id="PS51144">
    <property type="entry name" value="ALPHA_CA_2"/>
    <property type="match status" value="1"/>
</dbReference>
<dbReference type="Gene3D" id="3.10.200.10">
    <property type="entry name" value="Alpha carbonic anhydrase"/>
    <property type="match status" value="1"/>
</dbReference>
<evidence type="ECO:0000313" key="4">
    <source>
        <dbReference type="Proteomes" id="UP000762676"/>
    </source>
</evidence>
<dbReference type="InterPro" id="IPR001148">
    <property type="entry name" value="CA_dom"/>
</dbReference>
<dbReference type="PANTHER" id="PTHR18952">
    <property type="entry name" value="CARBONIC ANHYDRASE"/>
    <property type="match status" value="1"/>
</dbReference>
<evidence type="ECO:0000259" key="2">
    <source>
        <dbReference type="PROSITE" id="PS51144"/>
    </source>
</evidence>
<keyword evidence="4" id="KW-1185">Reference proteome</keyword>
<accession>A0AAV4ELE8</accession>